<evidence type="ECO:0000313" key="2">
    <source>
        <dbReference type="Proteomes" id="UP000623467"/>
    </source>
</evidence>
<reference evidence="1" key="1">
    <citation type="submission" date="2020-05" db="EMBL/GenBank/DDBJ databases">
        <title>Mycena genomes resolve the evolution of fungal bioluminescence.</title>
        <authorList>
            <person name="Tsai I.J."/>
        </authorList>
    </citation>
    <scope>NUCLEOTIDE SEQUENCE</scope>
    <source>
        <strain evidence="1">160909Yilan</strain>
    </source>
</reference>
<dbReference type="EMBL" id="JACAZH010000003">
    <property type="protein sequence ID" value="KAF7373546.1"/>
    <property type="molecule type" value="Genomic_DNA"/>
</dbReference>
<dbReference type="Gene3D" id="3.80.10.10">
    <property type="entry name" value="Ribonuclease Inhibitor"/>
    <property type="match status" value="1"/>
</dbReference>
<gene>
    <name evidence="1" type="ORF">MSAN_00565000</name>
</gene>
<evidence type="ECO:0000313" key="1">
    <source>
        <dbReference type="EMBL" id="KAF7373546.1"/>
    </source>
</evidence>
<name>A0A8H6ZAX0_9AGAR</name>
<organism evidence="1 2">
    <name type="scientific">Mycena sanguinolenta</name>
    <dbReference type="NCBI Taxonomy" id="230812"/>
    <lineage>
        <taxon>Eukaryota</taxon>
        <taxon>Fungi</taxon>
        <taxon>Dikarya</taxon>
        <taxon>Basidiomycota</taxon>
        <taxon>Agaricomycotina</taxon>
        <taxon>Agaricomycetes</taxon>
        <taxon>Agaricomycetidae</taxon>
        <taxon>Agaricales</taxon>
        <taxon>Marasmiineae</taxon>
        <taxon>Mycenaceae</taxon>
        <taxon>Mycena</taxon>
    </lineage>
</organism>
<protein>
    <recommendedName>
        <fullName evidence="3">F-box domain-containing protein</fullName>
    </recommendedName>
</protein>
<dbReference type="AlphaFoldDB" id="A0A8H6ZAX0"/>
<evidence type="ECO:0008006" key="3">
    <source>
        <dbReference type="Google" id="ProtNLM"/>
    </source>
</evidence>
<proteinExistence type="predicted"/>
<keyword evidence="2" id="KW-1185">Reference proteome</keyword>
<accession>A0A8H6ZAX0</accession>
<comment type="caution">
    <text evidence="1">The sequence shown here is derived from an EMBL/GenBank/DDBJ whole genome shotgun (WGS) entry which is preliminary data.</text>
</comment>
<dbReference type="InterPro" id="IPR032675">
    <property type="entry name" value="LRR_dom_sf"/>
</dbReference>
<dbReference type="OrthoDB" id="2948138at2759"/>
<dbReference type="Proteomes" id="UP000623467">
    <property type="component" value="Unassembled WGS sequence"/>
</dbReference>
<sequence length="485" mass="54205">MHCVLECAELVQVIYSYLGHPALAALAITCKGLGEPALDAIWEELRDFDRVLALFPRNLFKFRLARPIMPVDWDRPRLYAPRIKKLQLDWDQAEILQAIGPFCPSGLFPNLHSLACVKVWQDITPFRALFHPRLKVFSSFFPPTISNLSFLSALAVLCPQLTGLHIILTGEESCPETGAVISTLVLALEALEYLELGIGIHAEELNLGLLPNLKALSLSRLPKKLEARSSPRLQALIIHSVDIVAVLKLVYSSVGLELIKISLGLSPATTSLQMAELVRGLKRVASPMSLEILMLQPSDLNTVRPHVDVMTADALRELSFFCSLMFVRIIWSFGPDLDDTTLELLTISWTRLKNLWLEHLQRGTNLTLKSFLALARNCPHLYNLTLEVDAREVPELPDVAPQRTLESMDIMLSPIQNATKVARYLSGIFPDVKCIRSGHSTPSFGILGDPLWYQVSEQLPEFAAVRKEEREKAQKRMGDGPRLVS</sequence>